<dbReference type="PROSITE" id="PS51635">
    <property type="entry name" value="PNPLA"/>
    <property type="match status" value="1"/>
</dbReference>
<feature type="compositionally biased region" description="Basic and acidic residues" evidence="3">
    <location>
        <begin position="1"/>
        <end position="10"/>
    </location>
</feature>
<feature type="region of interest" description="Disordered" evidence="3">
    <location>
        <begin position="1"/>
        <end position="20"/>
    </location>
</feature>
<name>A0A177WDX4_BATDL</name>
<dbReference type="Proteomes" id="UP000077115">
    <property type="component" value="Unassembled WGS sequence"/>
</dbReference>
<dbReference type="InterPro" id="IPR033562">
    <property type="entry name" value="PLPL"/>
</dbReference>
<dbReference type="SUPFAM" id="SSF52151">
    <property type="entry name" value="FabD/lysophospholipase-like"/>
    <property type="match status" value="1"/>
</dbReference>
<evidence type="ECO:0000313" key="6">
    <source>
        <dbReference type="Proteomes" id="UP000077115"/>
    </source>
</evidence>
<dbReference type="OrthoDB" id="197155at2759"/>
<dbReference type="GO" id="GO:0005737">
    <property type="term" value="C:cytoplasm"/>
    <property type="evidence" value="ECO:0007669"/>
    <property type="project" value="TreeGrafter"/>
</dbReference>
<reference evidence="5 6" key="1">
    <citation type="submission" date="2006-10" db="EMBL/GenBank/DDBJ databases">
        <title>The Genome Sequence of Batrachochytrium dendrobatidis JEL423.</title>
        <authorList>
            <consortium name="The Broad Institute Genome Sequencing Platform"/>
            <person name="Birren B."/>
            <person name="Lander E."/>
            <person name="Galagan J."/>
            <person name="Cuomo C."/>
            <person name="Devon K."/>
            <person name="Jaffe D."/>
            <person name="Butler J."/>
            <person name="Alvarez P."/>
            <person name="Gnerre S."/>
            <person name="Grabherr M."/>
            <person name="Kleber M."/>
            <person name="Mauceli E."/>
            <person name="Brockman W."/>
            <person name="Young S."/>
            <person name="LaButti K."/>
            <person name="Sykes S."/>
            <person name="DeCaprio D."/>
            <person name="Crawford M."/>
            <person name="Koehrsen M."/>
            <person name="Engels R."/>
            <person name="Montgomery P."/>
            <person name="Pearson M."/>
            <person name="Howarth C."/>
            <person name="Larson L."/>
            <person name="White J."/>
            <person name="O'Leary S."/>
            <person name="Kodira C."/>
            <person name="Zeng Q."/>
            <person name="Yandava C."/>
            <person name="Alvarado L."/>
            <person name="Longcore J."/>
            <person name="James T."/>
        </authorList>
    </citation>
    <scope>NUCLEOTIDE SEQUENCE [LARGE SCALE GENOMIC DNA]</scope>
    <source>
        <strain evidence="5 6">JEL423</strain>
    </source>
</reference>
<dbReference type="InterPro" id="IPR016035">
    <property type="entry name" value="Acyl_Trfase/lysoPLipase"/>
</dbReference>
<feature type="domain" description="PNPLA" evidence="4">
    <location>
        <begin position="332"/>
        <end position="496"/>
    </location>
</feature>
<dbReference type="GO" id="GO:0016020">
    <property type="term" value="C:membrane"/>
    <property type="evidence" value="ECO:0007669"/>
    <property type="project" value="TreeGrafter"/>
</dbReference>
<proteinExistence type="predicted"/>
<dbReference type="PANTHER" id="PTHR12406">
    <property type="entry name" value="CALCIUM-INDEPENDENT PHOSPHOLIPASE A2 IPLA2 -RELATED"/>
    <property type="match status" value="1"/>
</dbReference>
<dbReference type="GO" id="GO:0055088">
    <property type="term" value="P:lipid homeostasis"/>
    <property type="evidence" value="ECO:0007669"/>
    <property type="project" value="TreeGrafter"/>
</dbReference>
<dbReference type="GO" id="GO:0005811">
    <property type="term" value="C:lipid droplet"/>
    <property type="evidence" value="ECO:0007669"/>
    <property type="project" value="TreeGrafter"/>
</dbReference>
<dbReference type="Pfam" id="PF01734">
    <property type="entry name" value="Patatin"/>
    <property type="match status" value="1"/>
</dbReference>
<keyword evidence="2" id="KW-0378">Hydrolase</keyword>
<dbReference type="PANTHER" id="PTHR12406:SF7">
    <property type="entry name" value="PATATIN-LIKE PHOSPHOLIPASE DOMAIN-CONTAINING PROTEIN 4"/>
    <property type="match status" value="1"/>
</dbReference>
<organism evidence="5 6">
    <name type="scientific">Batrachochytrium dendrobatidis (strain JEL423)</name>
    <dbReference type="NCBI Taxonomy" id="403673"/>
    <lineage>
        <taxon>Eukaryota</taxon>
        <taxon>Fungi</taxon>
        <taxon>Fungi incertae sedis</taxon>
        <taxon>Chytridiomycota</taxon>
        <taxon>Chytridiomycota incertae sedis</taxon>
        <taxon>Chytridiomycetes</taxon>
        <taxon>Rhizophydiales</taxon>
        <taxon>Rhizophydiales incertae sedis</taxon>
        <taxon>Batrachochytrium</taxon>
    </lineage>
</organism>
<dbReference type="Gene3D" id="3.40.1090.10">
    <property type="entry name" value="Cytosolic phospholipase A2 catalytic domain"/>
    <property type="match status" value="1"/>
</dbReference>
<dbReference type="InterPro" id="IPR002641">
    <property type="entry name" value="PNPLA_dom"/>
</dbReference>
<keyword evidence="1 2" id="KW-0443">Lipid metabolism</keyword>
<accession>A0A177WDX4</accession>
<dbReference type="STRING" id="403673.A0A177WDX4"/>
<feature type="active site" description="Proton acceptor" evidence="2">
    <location>
        <position position="483"/>
    </location>
</feature>
<dbReference type="AlphaFoldDB" id="A0A177WDX4"/>
<evidence type="ECO:0000256" key="3">
    <source>
        <dbReference type="SAM" id="MobiDB-lite"/>
    </source>
</evidence>
<evidence type="ECO:0000313" key="5">
    <source>
        <dbReference type="EMBL" id="OAJ37581.1"/>
    </source>
</evidence>
<keyword evidence="2" id="KW-0442">Lipid degradation</keyword>
<comment type="caution">
    <text evidence="2">Lacks conserved residue(s) required for the propagation of feature annotation.</text>
</comment>
<sequence length="564" mass="60634">MTTASDDHPPLHSPVSDTSSYSLPSSLAKNLSLLPSSLIALSNVSIVATGSQLIANVLEIGSRLSSSKHAKTPSKPQNQCSLEQSSRNPLASLSLQLPPLLPSLPSNRRPSYEFFKTLVLSSPSAEKSSKAALVEPSDAFESWSHTSDTLSITPSTSIESYYNHPSNSIHGSYSSAAKGGSVALDLSVRAAVKAVNLLGCLGHTLSNISQRVMSAVDPTIHYLACSSGIATHTSHLTTTKKPLNGSDPSTADYKPTSGLLECRNFMLAGTTNIAAHIPYVSTLMDWILYKSPSPGPFIGATHDALQSFHVPSKHYQDTYSGASSVSTNGLSFSFSGCSSLVFYELGAAACLQQYIKPHYLEDCQFLGASYGALVAATLALGLDPSVVRDLLEQIFVESSKRLLGPLCIMSEQLSHVLQHILPSDVSHTQGRLFISLTEFPSMVNHVASKYNSKKDLTDLLMATCYVPLLYETPVSVNGVVYMDGSMSFPTPILNKRTITVSPVSGAANISPASDVFGRIHHILPLQNHTEIDHLFKSGYADTRQWLQDQLNQGVLTRLLFTHDP</sequence>
<dbReference type="GO" id="GO:0004806">
    <property type="term" value="F:triacylglycerol lipase activity"/>
    <property type="evidence" value="ECO:0007669"/>
    <property type="project" value="TreeGrafter"/>
</dbReference>
<dbReference type="GO" id="GO:0019433">
    <property type="term" value="P:triglyceride catabolic process"/>
    <property type="evidence" value="ECO:0007669"/>
    <property type="project" value="TreeGrafter"/>
</dbReference>
<reference evidence="5 6" key="2">
    <citation type="submission" date="2016-05" db="EMBL/GenBank/DDBJ databases">
        <title>Lineage-specific infection strategies underlie the spectrum of fungal disease in amphibians.</title>
        <authorList>
            <person name="Cuomo C.A."/>
            <person name="Farrer R.A."/>
            <person name="James T."/>
            <person name="Longcore J."/>
            <person name="Birren B."/>
        </authorList>
    </citation>
    <scope>NUCLEOTIDE SEQUENCE [LARGE SCALE GENOMIC DNA]</scope>
    <source>
        <strain evidence="5 6">JEL423</strain>
    </source>
</reference>
<evidence type="ECO:0000256" key="2">
    <source>
        <dbReference type="PROSITE-ProRule" id="PRU01161"/>
    </source>
</evidence>
<feature type="compositionally biased region" description="Polar residues" evidence="3">
    <location>
        <begin position="74"/>
        <end position="87"/>
    </location>
</feature>
<dbReference type="VEuPathDB" id="FungiDB:BDEG_21588"/>
<evidence type="ECO:0000256" key="1">
    <source>
        <dbReference type="ARBA" id="ARBA00023098"/>
    </source>
</evidence>
<feature type="active site" description="Nucleophile" evidence="2">
    <location>
        <position position="369"/>
    </location>
</feature>
<protein>
    <recommendedName>
        <fullName evidence="4">PNPLA domain-containing protein</fullName>
    </recommendedName>
</protein>
<evidence type="ECO:0000259" key="4">
    <source>
        <dbReference type="PROSITE" id="PS51635"/>
    </source>
</evidence>
<gene>
    <name evidence="5" type="ORF">BDEG_21588</name>
</gene>
<dbReference type="eggNOG" id="KOG3773">
    <property type="taxonomic scope" value="Eukaryota"/>
</dbReference>
<dbReference type="EMBL" id="DS022300">
    <property type="protein sequence ID" value="OAJ37581.1"/>
    <property type="molecule type" value="Genomic_DNA"/>
</dbReference>
<feature type="region of interest" description="Disordered" evidence="3">
    <location>
        <begin position="66"/>
        <end position="87"/>
    </location>
</feature>
<feature type="short sequence motif" description="GXSXG" evidence="2">
    <location>
        <begin position="367"/>
        <end position="371"/>
    </location>
</feature>